<dbReference type="PANTHER" id="PTHR30481">
    <property type="entry name" value="DNA ADENINE METHYLASE"/>
    <property type="match status" value="1"/>
</dbReference>
<feature type="binding site" evidence="8">
    <location>
        <position position="181"/>
    </location>
    <ligand>
        <name>S-adenosyl-L-methionine</name>
        <dbReference type="ChEBI" id="CHEBI:59789"/>
    </ligand>
</feature>
<dbReference type="KEGG" id="dic:Dpoa569_0000379"/>
<dbReference type="GO" id="GO:0009007">
    <property type="term" value="F:site-specific DNA-methyltransferase (adenine-specific) activity"/>
    <property type="evidence" value="ECO:0007669"/>
    <property type="project" value="UniProtKB-UniRule"/>
</dbReference>
<dbReference type="GO" id="GO:0043565">
    <property type="term" value="F:sequence-specific DNA binding"/>
    <property type="evidence" value="ECO:0007669"/>
    <property type="project" value="TreeGrafter"/>
</dbReference>
<dbReference type="PIRSF" id="PIRSF000398">
    <property type="entry name" value="M_m6A_EcoRV"/>
    <property type="match status" value="1"/>
</dbReference>
<evidence type="ECO:0000256" key="7">
    <source>
        <dbReference type="ARBA" id="ARBA00047942"/>
    </source>
</evidence>
<proteinExistence type="inferred from homology"/>
<dbReference type="RefSeq" id="WP_042873168.1">
    <property type="nucleotide sequence ID" value="NZ_CM001975.1"/>
</dbReference>
<dbReference type="OrthoDB" id="9805629at2"/>
<dbReference type="REBASE" id="360373">
    <property type="entry name" value="M.DspB569Dam2P"/>
</dbReference>
<keyword evidence="11" id="KW-1185">Reference proteome</keyword>
<comment type="similarity">
    <text evidence="1 9">Belongs to the N(4)/N(6)-methyltransferase family.</text>
</comment>
<dbReference type="GO" id="GO:0006298">
    <property type="term" value="P:mismatch repair"/>
    <property type="evidence" value="ECO:0007669"/>
    <property type="project" value="TreeGrafter"/>
</dbReference>
<comment type="catalytic activity">
    <reaction evidence="7 9">
        <text>a 2'-deoxyadenosine in DNA + S-adenosyl-L-methionine = an N(6)-methyl-2'-deoxyadenosine in DNA + S-adenosyl-L-homocysteine + H(+)</text>
        <dbReference type="Rhea" id="RHEA:15197"/>
        <dbReference type="Rhea" id="RHEA-COMP:12418"/>
        <dbReference type="Rhea" id="RHEA-COMP:12419"/>
        <dbReference type="ChEBI" id="CHEBI:15378"/>
        <dbReference type="ChEBI" id="CHEBI:57856"/>
        <dbReference type="ChEBI" id="CHEBI:59789"/>
        <dbReference type="ChEBI" id="CHEBI:90615"/>
        <dbReference type="ChEBI" id="CHEBI:90616"/>
        <dbReference type="EC" id="2.1.1.72"/>
    </reaction>
</comment>
<keyword evidence="3 9" id="KW-0808">Transferase</keyword>
<keyword evidence="2 9" id="KW-0489">Methyltransferase</keyword>
<evidence type="ECO:0000256" key="4">
    <source>
        <dbReference type="ARBA" id="ARBA00022691"/>
    </source>
</evidence>
<dbReference type="PRINTS" id="PR00505">
    <property type="entry name" value="D12N6MTFRASE"/>
</dbReference>
<dbReference type="NCBIfam" id="NF008152">
    <property type="entry name" value="PRK10904.1"/>
    <property type="match status" value="1"/>
</dbReference>
<dbReference type="EC" id="2.1.1.72" evidence="9"/>
<dbReference type="EMBL" id="CP042220">
    <property type="protein sequence ID" value="QDX28709.1"/>
    <property type="molecule type" value="Genomic_DNA"/>
</dbReference>
<evidence type="ECO:0000256" key="3">
    <source>
        <dbReference type="ARBA" id="ARBA00022679"/>
    </source>
</evidence>
<dbReference type="GO" id="GO:0009307">
    <property type="term" value="P:DNA restriction-modification system"/>
    <property type="evidence" value="ECO:0007669"/>
    <property type="project" value="InterPro"/>
</dbReference>
<feature type="binding site" evidence="8">
    <location>
        <position position="14"/>
    </location>
    <ligand>
        <name>S-adenosyl-L-methionine</name>
        <dbReference type="ChEBI" id="CHEBI:59789"/>
    </ligand>
</feature>
<dbReference type="STRING" id="568768.GCA_000406125_03592"/>
<name>A0A5B8HEJ3_9GAMM</name>
<dbReference type="FunFam" id="1.10.1020.10:FF:000001">
    <property type="entry name" value="Site-specific DNA-methyltransferase (adenine-specific)"/>
    <property type="match status" value="1"/>
</dbReference>
<protein>
    <recommendedName>
        <fullName evidence="9">Site-specific DNA-methyltransferase (adenine-specific)</fullName>
        <ecNumber evidence="9">2.1.1.72</ecNumber>
    </recommendedName>
</protein>
<evidence type="ECO:0000256" key="8">
    <source>
        <dbReference type="PIRSR" id="PIRSR000398-1"/>
    </source>
</evidence>
<gene>
    <name evidence="10" type="ORF">Dpoa569_0000379</name>
</gene>
<evidence type="ECO:0000256" key="9">
    <source>
        <dbReference type="RuleBase" id="RU361257"/>
    </source>
</evidence>
<keyword evidence="6" id="KW-0238">DNA-binding</keyword>
<dbReference type="GO" id="GO:0006260">
    <property type="term" value="P:DNA replication"/>
    <property type="evidence" value="ECO:0007669"/>
    <property type="project" value="UniProtKB-KW"/>
</dbReference>
<dbReference type="Pfam" id="PF02086">
    <property type="entry name" value="MethyltransfD12"/>
    <property type="match status" value="1"/>
</dbReference>
<dbReference type="GO" id="GO:0032259">
    <property type="term" value="P:methylation"/>
    <property type="evidence" value="ECO:0007669"/>
    <property type="project" value="UniProtKB-KW"/>
</dbReference>
<evidence type="ECO:0000256" key="2">
    <source>
        <dbReference type="ARBA" id="ARBA00022603"/>
    </source>
</evidence>
<dbReference type="InterPro" id="IPR002052">
    <property type="entry name" value="DNA_methylase_N6_adenine_CS"/>
</dbReference>
<dbReference type="PANTHER" id="PTHR30481:SF3">
    <property type="entry name" value="DNA ADENINE METHYLASE"/>
    <property type="match status" value="1"/>
</dbReference>
<reference evidence="10 11" key="1">
    <citation type="journal article" date="2019" name="Environ. Microbiol.">
        <title>The phytopathogenic nature of Dickeya aquatica 174/2 and the dynamic early evolution of Dickeya pathogenicity.</title>
        <authorList>
            <person name="Duprey A."/>
            <person name="Taib N."/>
            <person name="Leonard S."/>
            <person name="Garin T."/>
            <person name="Flandrois J.P."/>
            <person name="Nasser W."/>
            <person name="Brochier-Armanet C."/>
            <person name="Reverchon S."/>
        </authorList>
    </citation>
    <scope>NUCLEOTIDE SEQUENCE [LARGE SCALE GENOMIC DNA]</scope>
    <source>
        <strain evidence="10 11">NCPPB 569</strain>
    </source>
</reference>
<feature type="binding site" evidence="8">
    <location>
        <position position="54"/>
    </location>
    <ligand>
        <name>S-adenosyl-L-methionine</name>
        <dbReference type="ChEBI" id="CHEBI:59789"/>
    </ligand>
</feature>
<keyword evidence="5" id="KW-0235">DNA replication</keyword>
<evidence type="ECO:0000256" key="5">
    <source>
        <dbReference type="ARBA" id="ARBA00022705"/>
    </source>
</evidence>
<dbReference type="InterPro" id="IPR012263">
    <property type="entry name" value="M_m6A_EcoRV"/>
</dbReference>
<dbReference type="InterPro" id="IPR023095">
    <property type="entry name" value="Ade_MeTrfase_dom_2"/>
</dbReference>
<accession>A0A5B8HEJ3</accession>
<dbReference type="Gene3D" id="3.40.50.150">
    <property type="entry name" value="Vaccinia Virus protein VP39"/>
    <property type="match status" value="1"/>
</dbReference>
<evidence type="ECO:0000313" key="10">
    <source>
        <dbReference type="EMBL" id="QDX28709.1"/>
    </source>
</evidence>
<sequence>MKKNRAFLKWAGGKYPLVEEIRRYLPAGERLIEPFVGAGSVFLNTEYDSYILADINSDLINLYKIVKTETDAFIRDARELFIDEANTSDVFYRLREEFNLCTNDYRRALLFLYLNRHCYNGLCRYNMRGEFNVPFGRYKKPYFPEEELYWFAEKAQNATFVCEHYQQTLTKATSGSVVYCDPPYAPLSATANFTAYHTNNFNNLDQQNLAQLAQQLSSQSQIPVLISNHDTVLTREWYRDASSLYVVKARRTISRNISGRGKVNELLALYCQAASC</sequence>
<dbReference type="PROSITE" id="PS00092">
    <property type="entry name" value="N6_MTASE"/>
    <property type="match status" value="1"/>
</dbReference>
<dbReference type="SUPFAM" id="SSF53335">
    <property type="entry name" value="S-adenosyl-L-methionine-dependent methyltransferases"/>
    <property type="match status" value="1"/>
</dbReference>
<evidence type="ECO:0000256" key="6">
    <source>
        <dbReference type="ARBA" id="ARBA00023125"/>
    </source>
</evidence>
<dbReference type="AlphaFoldDB" id="A0A5B8HEJ3"/>
<dbReference type="InterPro" id="IPR029063">
    <property type="entry name" value="SAM-dependent_MTases_sf"/>
</dbReference>
<dbReference type="Gene3D" id="1.10.1020.10">
    <property type="entry name" value="Adenine-specific Methyltransferase, Domain 2"/>
    <property type="match status" value="1"/>
</dbReference>
<feature type="binding site" evidence="8">
    <location>
        <position position="10"/>
    </location>
    <ligand>
        <name>S-adenosyl-L-methionine</name>
        <dbReference type="ChEBI" id="CHEBI:59789"/>
    </ligand>
</feature>
<dbReference type="Proteomes" id="UP000320591">
    <property type="component" value="Chromosome"/>
</dbReference>
<organism evidence="10 11">
    <name type="scientific">Dickeya poaceiphila</name>
    <dbReference type="NCBI Taxonomy" id="568768"/>
    <lineage>
        <taxon>Bacteria</taxon>
        <taxon>Pseudomonadati</taxon>
        <taxon>Pseudomonadota</taxon>
        <taxon>Gammaproteobacteria</taxon>
        <taxon>Enterobacterales</taxon>
        <taxon>Pectobacteriaceae</taxon>
        <taxon>Dickeya</taxon>
    </lineage>
</organism>
<dbReference type="NCBIfam" id="TIGR00571">
    <property type="entry name" value="dam"/>
    <property type="match status" value="1"/>
</dbReference>
<dbReference type="GO" id="GO:1904047">
    <property type="term" value="F:S-adenosyl-L-methionine binding"/>
    <property type="evidence" value="ECO:0007669"/>
    <property type="project" value="TreeGrafter"/>
</dbReference>
<evidence type="ECO:0000313" key="11">
    <source>
        <dbReference type="Proteomes" id="UP000320591"/>
    </source>
</evidence>
<evidence type="ECO:0000256" key="1">
    <source>
        <dbReference type="ARBA" id="ARBA00006594"/>
    </source>
</evidence>
<keyword evidence="4 9" id="KW-0949">S-adenosyl-L-methionine</keyword>
<dbReference type="InterPro" id="IPR012327">
    <property type="entry name" value="MeTrfase_D12"/>
</dbReference>